<sequence>MSLNIKNERTHALVRELAELTGMSQTSAVEDAVRRRLDEVKRDVDRGRELPEPDFSPDEIERRRVDIERILHALWAETTPEQRAALSTAEDELYDELGLPK</sequence>
<evidence type="ECO:0000256" key="1">
    <source>
        <dbReference type="ARBA" id="ARBA00022649"/>
    </source>
</evidence>
<dbReference type="AlphaFoldDB" id="A0AAU6SCK8"/>
<proteinExistence type="predicted"/>
<gene>
    <name evidence="2" type="ORF">MRBLWS13_002266</name>
</gene>
<dbReference type="Pfam" id="PF07704">
    <property type="entry name" value="PSK_trans_fac"/>
    <property type="match status" value="1"/>
</dbReference>
<dbReference type="InterPro" id="IPR011660">
    <property type="entry name" value="VapB-like"/>
</dbReference>
<accession>A0AAU6SCK8</accession>
<protein>
    <submittedName>
        <fullName evidence="2">Type II toxin-antitoxin system VapB family antitoxin</fullName>
    </submittedName>
</protein>
<dbReference type="RefSeq" id="WP_349425484.1">
    <property type="nucleotide sequence ID" value="NZ_CP151632.1"/>
</dbReference>
<keyword evidence="1" id="KW-1277">Toxin-antitoxin system</keyword>
<evidence type="ECO:0000313" key="2">
    <source>
        <dbReference type="EMBL" id="WZO34604.1"/>
    </source>
</evidence>
<organism evidence="2">
    <name type="scientific">Microbacterium sp. LWS13-1.2</name>
    <dbReference type="NCBI Taxonomy" id="3135264"/>
    <lineage>
        <taxon>Bacteria</taxon>
        <taxon>Bacillati</taxon>
        <taxon>Actinomycetota</taxon>
        <taxon>Actinomycetes</taxon>
        <taxon>Micrococcales</taxon>
        <taxon>Microbacteriaceae</taxon>
        <taxon>Microbacterium</taxon>
    </lineage>
</organism>
<reference evidence="2" key="1">
    <citation type="submission" date="2024-04" db="EMBL/GenBank/DDBJ databases">
        <authorList>
            <person name="Roder T."/>
            <person name="Oberhansli S."/>
            <person name="Kreuzer M."/>
        </authorList>
    </citation>
    <scope>NUCLEOTIDE SEQUENCE</scope>
    <source>
        <strain evidence="2">LWS13-1.2</strain>
    </source>
</reference>
<name>A0AAU6SCK8_9MICO</name>
<dbReference type="EMBL" id="CP151632">
    <property type="protein sequence ID" value="WZO34604.1"/>
    <property type="molecule type" value="Genomic_DNA"/>
</dbReference>